<evidence type="ECO:0000256" key="1">
    <source>
        <dbReference type="SAM" id="MobiDB-lite"/>
    </source>
</evidence>
<evidence type="ECO:0000313" key="3">
    <source>
        <dbReference type="Proteomes" id="UP001190700"/>
    </source>
</evidence>
<comment type="caution">
    <text evidence="2">The sequence shown here is derived from an EMBL/GenBank/DDBJ whole genome shotgun (WGS) entry which is preliminary data.</text>
</comment>
<feature type="non-terminal residue" evidence="2">
    <location>
        <position position="800"/>
    </location>
</feature>
<dbReference type="AlphaFoldDB" id="A0AAE0KUR1"/>
<protein>
    <submittedName>
        <fullName evidence="2">Uncharacterized protein</fullName>
    </submittedName>
</protein>
<dbReference type="Proteomes" id="UP001190700">
    <property type="component" value="Unassembled WGS sequence"/>
</dbReference>
<dbReference type="InterPro" id="IPR011990">
    <property type="entry name" value="TPR-like_helical_dom_sf"/>
</dbReference>
<feature type="region of interest" description="Disordered" evidence="1">
    <location>
        <begin position="601"/>
        <end position="643"/>
    </location>
</feature>
<reference evidence="2 3" key="1">
    <citation type="journal article" date="2015" name="Genome Biol. Evol.">
        <title>Comparative Genomics of a Bacterivorous Green Alga Reveals Evolutionary Causalities and Consequences of Phago-Mixotrophic Mode of Nutrition.</title>
        <authorList>
            <person name="Burns J.A."/>
            <person name="Paasch A."/>
            <person name="Narechania A."/>
            <person name="Kim E."/>
        </authorList>
    </citation>
    <scope>NUCLEOTIDE SEQUENCE [LARGE SCALE GENOMIC DNA]</scope>
    <source>
        <strain evidence="2 3">PLY_AMNH</strain>
    </source>
</reference>
<keyword evidence="3" id="KW-1185">Reference proteome</keyword>
<proteinExistence type="predicted"/>
<dbReference type="EMBL" id="LGRX02017065">
    <property type="protein sequence ID" value="KAK3261215.1"/>
    <property type="molecule type" value="Genomic_DNA"/>
</dbReference>
<evidence type="ECO:0000313" key="2">
    <source>
        <dbReference type="EMBL" id="KAK3261215.1"/>
    </source>
</evidence>
<gene>
    <name evidence="2" type="ORF">CYMTET_29868</name>
</gene>
<dbReference type="Gene3D" id="1.25.40.10">
    <property type="entry name" value="Tetratricopeptide repeat domain"/>
    <property type="match status" value="1"/>
</dbReference>
<organism evidence="2 3">
    <name type="scientific">Cymbomonas tetramitiformis</name>
    <dbReference type="NCBI Taxonomy" id="36881"/>
    <lineage>
        <taxon>Eukaryota</taxon>
        <taxon>Viridiplantae</taxon>
        <taxon>Chlorophyta</taxon>
        <taxon>Pyramimonadophyceae</taxon>
        <taxon>Pyramimonadales</taxon>
        <taxon>Pyramimonadaceae</taxon>
        <taxon>Cymbomonas</taxon>
    </lineage>
</organism>
<sequence>MDSTQQVGKTSPADGADSVEPIMLFEALVSARDESGTPEFVLKSKSQVGCDVEGNAYSNLLQHDWLVKHLLETRDASQLSARIKALEVSTVKVNASVDRYALAIHSAFSTFQHEPSVMLDTFTVASLDMVRLSETEVARVVMACCLEPSFGLTPTAVFERLRTSTHPVQYQHYHVAIMTVAMATYEDAAVDIFIALLQNSDITLTLNEIHFLQACCISRVHSETLACRLLEQYLNHLPTPHTLTQIHFKFSSYYYRCMWLKAESAFWEYVQNGAAPDDEMLGRMLQMYLQCERWDDILVLATGPQMLSSAQGHSRSLPVEGLKLDQQKVWMAMKKLVLAYACGMPSTIHWNFIFSEVIKGIVKCEGVERAHDFFDALCETEVVVEMPVYSVLLDALWQASYLVEAVRLVDQGIKRRTLPELPFQIVRQRTLTLFLDKLSPGAASAILVLWLAVIHQHQTNGLLSRARLVVIVKKLVSSISIEMKDDCFHEVVSNVDSATMSLLFKTLELPFKEGNSKTTFVISWNAFLLHMPDVRGDPSLALEKTLNELFAKIKRASQEGAASCSSSASALQPVAHEDKPCAPNTLQPDAPVFTPANILRHGAPEIKPPAPSTLQPDAPEFEPPDSTPKPDAPKIKPDFTDNLQLGAPELKPLLEPLVPGSTPQRDAPEIMKHSKLSTLGQLQKAPKRQGSFSEEASSTEEYRHELHSKLAKGSCESDVDPSCFEKHAATDVDAEMDTTQQKCAYEAPVSQCSPEAKITKMSTEEEELVAEMYARMAFLDSKEHCTFTAITLLTTPCAIL</sequence>
<accession>A0AAE0KUR1</accession>
<feature type="region of interest" description="Disordered" evidence="1">
    <location>
        <begin position="680"/>
        <end position="699"/>
    </location>
</feature>
<name>A0AAE0KUR1_9CHLO</name>